<evidence type="ECO:0000313" key="2">
    <source>
        <dbReference type="Proteomes" id="UP001175271"/>
    </source>
</evidence>
<name>A0AA39IBB8_9BILA</name>
<dbReference type="PANTHER" id="PTHR37973:SF1">
    <property type="entry name" value="DICKKOPF_N DOMAIN-CONTAINING PROTEIN"/>
    <property type="match status" value="1"/>
</dbReference>
<proteinExistence type="predicted"/>
<sequence>MPLDFFAEECGRHITISQTDVYCSQLRLGIGSIRIAGSIFRNLEITQSGETLYIRLQRGDELLTVRISSLGGNEEPLQHYKREAHNYKQLKNLLTTTLTNMKILACMASEECVPFKKCYTDDECNDGTCFGVPLKCTCACAQGAYCRTDTWCGGLRDSCRNERCDCESVYKSWGYVDLLDAQLKHCLKSPCTVDTAKIDCGAEKLNETADIPVDVSFFKWYLARIPETGTVPADLYKCKEHVPPEELRIPEGSWSDLLRDLDSRSEEDWVRLAKKGCGRKPTAYALGGRCNDEDSYFEIAFVCDNPKKEVQVDDDLVGYKKQYHDGSQLALLSRFVDIADLFDEAKIRNDTGSMAKYTTSLNKTFEAAKGVVAGAHRLPNGITVGSDCNDFPIRPSYINEGYVLSREESFSDKWDKLKRIAVERSEQLFLLAAHFLTNRTSVVQELFGGEMKDLAKYNVDSAYIREKRYSRYFPDLAKRLGDHYVDYLRNYTLGVSREDLAFLTQHGAHARLTSMFEELFSPDRRAYFEQFRITKADEKKSHQ</sequence>
<accession>A0AA39IBB8</accession>
<protein>
    <submittedName>
        <fullName evidence="1">Uncharacterized protein</fullName>
    </submittedName>
</protein>
<gene>
    <name evidence="1" type="ORF">QR680_015157</name>
</gene>
<dbReference type="AlphaFoldDB" id="A0AA39IBB8"/>
<organism evidence="1 2">
    <name type="scientific">Steinernema hermaphroditum</name>
    <dbReference type="NCBI Taxonomy" id="289476"/>
    <lineage>
        <taxon>Eukaryota</taxon>
        <taxon>Metazoa</taxon>
        <taxon>Ecdysozoa</taxon>
        <taxon>Nematoda</taxon>
        <taxon>Chromadorea</taxon>
        <taxon>Rhabditida</taxon>
        <taxon>Tylenchina</taxon>
        <taxon>Panagrolaimomorpha</taxon>
        <taxon>Strongyloidoidea</taxon>
        <taxon>Steinernematidae</taxon>
        <taxon>Steinernema</taxon>
    </lineage>
</organism>
<comment type="caution">
    <text evidence="1">The sequence shown here is derived from an EMBL/GenBank/DDBJ whole genome shotgun (WGS) entry which is preliminary data.</text>
</comment>
<dbReference type="EMBL" id="JAUCMV010000002">
    <property type="protein sequence ID" value="KAK0421285.1"/>
    <property type="molecule type" value="Genomic_DNA"/>
</dbReference>
<keyword evidence="2" id="KW-1185">Reference proteome</keyword>
<dbReference type="Proteomes" id="UP001175271">
    <property type="component" value="Unassembled WGS sequence"/>
</dbReference>
<evidence type="ECO:0000313" key="1">
    <source>
        <dbReference type="EMBL" id="KAK0421285.1"/>
    </source>
</evidence>
<dbReference type="PANTHER" id="PTHR37973">
    <property type="entry name" value="CHONDROITIN PROTEOGLYCAN 3"/>
    <property type="match status" value="1"/>
</dbReference>
<dbReference type="InterPro" id="IPR039260">
    <property type="entry name" value="Cpg-3"/>
</dbReference>
<reference evidence="1" key="1">
    <citation type="submission" date="2023-06" db="EMBL/GenBank/DDBJ databases">
        <title>Genomic analysis of the entomopathogenic nematode Steinernema hermaphroditum.</title>
        <authorList>
            <person name="Schwarz E.M."/>
            <person name="Heppert J.K."/>
            <person name="Baniya A."/>
            <person name="Schwartz H.T."/>
            <person name="Tan C.-H."/>
            <person name="Antoshechkin I."/>
            <person name="Sternberg P.W."/>
            <person name="Goodrich-Blair H."/>
            <person name="Dillman A.R."/>
        </authorList>
    </citation>
    <scope>NUCLEOTIDE SEQUENCE</scope>
    <source>
        <strain evidence="1">PS9179</strain>
        <tissue evidence="1">Whole animal</tissue>
    </source>
</reference>